<comment type="function">
    <text evidence="3">Inhibits all the catalytic activities of DNA gyrase by preventing its interaction with DNA. Acts by binding directly to the C-terminal domain of GyrB, which probably disrupts DNA binding by the gyrase.</text>
</comment>
<comment type="cofactor">
    <cofactor evidence="3">
        <name>Zn(2+)</name>
        <dbReference type="ChEBI" id="CHEBI:29105"/>
    </cofactor>
    <text evidence="3">Binds 1 zinc ion.</text>
</comment>
<keyword evidence="2 3" id="KW-0862">Zinc</keyword>
<dbReference type="RefSeq" id="WP_133597288.1">
    <property type="nucleotide sequence ID" value="NZ_SNYL01000007.1"/>
</dbReference>
<evidence type="ECO:0000256" key="1">
    <source>
        <dbReference type="ARBA" id="ARBA00022723"/>
    </source>
</evidence>
<evidence type="ECO:0000313" key="5">
    <source>
        <dbReference type="EMBL" id="TDQ43353.1"/>
    </source>
</evidence>
<dbReference type="AlphaFoldDB" id="A0A4R6UDX0"/>
<dbReference type="EMBL" id="SNYL01000007">
    <property type="protein sequence ID" value="TDQ43353.1"/>
    <property type="molecule type" value="Genomic_DNA"/>
</dbReference>
<sequence length="81" mass="8524">MSQPPAFAPTTVSCPTCGGPSLYAPSNRFRPFCSERCKQIDLGAWASETFRVPSSPPPESEGLSIEAQGEGHPPQGGQAPH</sequence>
<feature type="binding site" evidence="3">
    <location>
        <position position="33"/>
    </location>
    <ligand>
        <name>Zn(2+)</name>
        <dbReference type="ChEBI" id="CHEBI:29105"/>
    </ligand>
</feature>
<dbReference type="Gene3D" id="3.30.50.10">
    <property type="entry name" value="Erythroid Transcription Factor GATA-1, subunit A"/>
    <property type="match status" value="1"/>
</dbReference>
<dbReference type="InterPro" id="IPR005584">
    <property type="entry name" value="DNA_gyrase_inhibitor_YacG"/>
</dbReference>
<dbReference type="OrthoDB" id="9809663at2"/>
<feature type="binding site" evidence="3">
    <location>
        <position position="14"/>
    </location>
    <ligand>
        <name>Zn(2+)</name>
        <dbReference type="ChEBI" id="CHEBI:29105"/>
    </ligand>
</feature>
<evidence type="ECO:0000256" key="2">
    <source>
        <dbReference type="ARBA" id="ARBA00022833"/>
    </source>
</evidence>
<feature type="binding site" evidence="3">
    <location>
        <position position="37"/>
    </location>
    <ligand>
        <name>Zn(2+)</name>
        <dbReference type="ChEBI" id="CHEBI:29105"/>
    </ligand>
</feature>
<name>A0A4R6UDX0_9BURK</name>
<proteinExistence type="inferred from homology"/>
<dbReference type="Pfam" id="PF03884">
    <property type="entry name" value="YacG"/>
    <property type="match status" value="1"/>
</dbReference>
<comment type="similarity">
    <text evidence="3">Belongs to the DNA gyrase inhibitor YacG family.</text>
</comment>
<dbReference type="InterPro" id="IPR013088">
    <property type="entry name" value="Znf_NHR/GATA"/>
</dbReference>
<dbReference type="GO" id="GO:0008270">
    <property type="term" value="F:zinc ion binding"/>
    <property type="evidence" value="ECO:0007669"/>
    <property type="project" value="UniProtKB-UniRule"/>
</dbReference>
<gene>
    <name evidence="3" type="primary">yacG</name>
    <name evidence="5" type="ORF">DFR43_107122</name>
</gene>
<dbReference type="PANTHER" id="PTHR36150">
    <property type="entry name" value="DNA GYRASE INHIBITOR YACG"/>
    <property type="match status" value="1"/>
</dbReference>
<reference evidence="5 6" key="1">
    <citation type="submission" date="2019-03" db="EMBL/GenBank/DDBJ databases">
        <title>Genomic Encyclopedia of Type Strains, Phase IV (KMG-IV): sequencing the most valuable type-strain genomes for metagenomic binning, comparative biology and taxonomic classification.</title>
        <authorList>
            <person name="Goeker M."/>
        </authorList>
    </citation>
    <scope>NUCLEOTIDE SEQUENCE [LARGE SCALE GENOMIC DNA]</scope>
    <source>
        <strain evidence="5 6">DSM 19605</strain>
    </source>
</reference>
<dbReference type="GO" id="GO:0006355">
    <property type="term" value="P:regulation of DNA-templated transcription"/>
    <property type="evidence" value="ECO:0007669"/>
    <property type="project" value="InterPro"/>
</dbReference>
<comment type="subunit">
    <text evidence="3">Interacts with GyrB.</text>
</comment>
<feature type="binding site" evidence="3">
    <location>
        <position position="17"/>
    </location>
    <ligand>
        <name>Zn(2+)</name>
        <dbReference type="ChEBI" id="CHEBI:29105"/>
    </ligand>
</feature>
<keyword evidence="1 3" id="KW-0479">Metal-binding</keyword>
<dbReference type="SUPFAM" id="SSF57716">
    <property type="entry name" value="Glucocorticoid receptor-like (DNA-binding domain)"/>
    <property type="match status" value="1"/>
</dbReference>
<evidence type="ECO:0000256" key="3">
    <source>
        <dbReference type="HAMAP-Rule" id="MF_00649"/>
    </source>
</evidence>
<comment type="caution">
    <text evidence="5">The sequence shown here is derived from an EMBL/GenBank/DDBJ whole genome shotgun (WGS) entry which is preliminary data.</text>
</comment>
<evidence type="ECO:0000256" key="4">
    <source>
        <dbReference type="SAM" id="MobiDB-lite"/>
    </source>
</evidence>
<dbReference type="HAMAP" id="MF_00649">
    <property type="entry name" value="DNA_gyrase_inhibitor_YacG"/>
    <property type="match status" value="1"/>
</dbReference>
<feature type="region of interest" description="Disordered" evidence="4">
    <location>
        <begin position="49"/>
        <end position="81"/>
    </location>
</feature>
<organism evidence="5 6">
    <name type="scientific">Tepidicella xavieri</name>
    <dbReference type="NCBI Taxonomy" id="360241"/>
    <lineage>
        <taxon>Bacteria</taxon>
        <taxon>Pseudomonadati</taxon>
        <taxon>Pseudomonadota</taxon>
        <taxon>Betaproteobacteria</taxon>
        <taxon>Burkholderiales</taxon>
        <taxon>Tepidicella</taxon>
    </lineage>
</organism>
<protein>
    <recommendedName>
        <fullName evidence="3">DNA gyrase inhibitor YacG</fullName>
    </recommendedName>
</protein>
<dbReference type="Proteomes" id="UP000295510">
    <property type="component" value="Unassembled WGS sequence"/>
</dbReference>
<evidence type="ECO:0000313" key="6">
    <source>
        <dbReference type="Proteomes" id="UP000295510"/>
    </source>
</evidence>
<dbReference type="PANTHER" id="PTHR36150:SF1">
    <property type="entry name" value="DNA GYRASE INHIBITOR YACG"/>
    <property type="match status" value="1"/>
</dbReference>
<dbReference type="GO" id="GO:0008657">
    <property type="term" value="F:DNA topoisomerase type II (double strand cut, ATP-hydrolyzing) inhibitor activity"/>
    <property type="evidence" value="ECO:0007669"/>
    <property type="project" value="UniProtKB-UniRule"/>
</dbReference>
<accession>A0A4R6UDX0</accession>
<keyword evidence="6" id="KW-1185">Reference proteome</keyword>